<dbReference type="Proteomes" id="UP001303760">
    <property type="component" value="Unassembled WGS sequence"/>
</dbReference>
<evidence type="ECO:0000256" key="1">
    <source>
        <dbReference type="SAM" id="MobiDB-lite"/>
    </source>
</evidence>
<evidence type="ECO:0000313" key="3">
    <source>
        <dbReference type="Proteomes" id="UP001303760"/>
    </source>
</evidence>
<sequence length="133" mass="14827">YGEAIKSFQAQLLVLIHMSGGQWARGTELVTVQYKNGADGDVHGLFVEDGLIVFVTMYNKAMGMSAKAEVIHRYLQREVGELAVYYVWLAIPFWRVVVQKGKPGGGGLGSRIYGSHRQTRRGRSRGRDREGRG</sequence>
<feature type="non-terminal residue" evidence="2">
    <location>
        <position position="1"/>
    </location>
</feature>
<feature type="region of interest" description="Disordered" evidence="1">
    <location>
        <begin position="103"/>
        <end position="133"/>
    </location>
</feature>
<reference evidence="2" key="2">
    <citation type="submission" date="2023-05" db="EMBL/GenBank/DDBJ databases">
        <authorList>
            <consortium name="Lawrence Berkeley National Laboratory"/>
            <person name="Steindorff A."/>
            <person name="Hensen N."/>
            <person name="Bonometti L."/>
            <person name="Westerberg I."/>
            <person name="Brannstrom I.O."/>
            <person name="Guillou S."/>
            <person name="Cros-Aarteil S."/>
            <person name="Calhoun S."/>
            <person name="Haridas S."/>
            <person name="Kuo A."/>
            <person name="Mondo S."/>
            <person name="Pangilinan J."/>
            <person name="Riley R."/>
            <person name="Labutti K."/>
            <person name="Andreopoulos B."/>
            <person name="Lipzen A."/>
            <person name="Chen C."/>
            <person name="Yanf M."/>
            <person name="Daum C."/>
            <person name="Ng V."/>
            <person name="Clum A."/>
            <person name="Ohm R."/>
            <person name="Martin F."/>
            <person name="Silar P."/>
            <person name="Natvig D."/>
            <person name="Lalanne C."/>
            <person name="Gautier V."/>
            <person name="Ament-Velasquez S.L."/>
            <person name="Kruys A."/>
            <person name="Hutchinson M.I."/>
            <person name="Powell A.J."/>
            <person name="Barry K."/>
            <person name="Miller A.N."/>
            <person name="Grigoriev I.V."/>
            <person name="Debuchy R."/>
            <person name="Gladieux P."/>
            <person name="Thoren M.H."/>
            <person name="Johannesson H."/>
        </authorList>
    </citation>
    <scope>NUCLEOTIDE SEQUENCE</scope>
    <source>
        <strain evidence="2">CBS 532.94</strain>
    </source>
</reference>
<accession>A0AAN7H680</accession>
<protein>
    <submittedName>
        <fullName evidence="2">Uncharacterized protein</fullName>
    </submittedName>
</protein>
<gene>
    <name evidence="2" type="ORF">C8A03DRAFT_20084</name>
</gene>
<organism evidence="2 3">
    <name type="scientific">Achaetomium macrosporum</name>
    <dbReference type="NCBI Taxonomy" id="79813"/>
    <lineage>
        <taxon>Eukaryota</taxon>
        <taxon>Fungi</taxon>
        <taxon>Dikarya</taxon>
        <taxon>Ascomycota</taxon>
        <taxon>Pezizomycotina</taxon>
        <taxon>Sordariomycetes</taxon>
        <taxon>Sordariomycetidae</taxon>
        <taxon>Sordariales</taxon>
        <taxon>Chaetomiaceae</taxon>
        <taxon>Achaetomium</taxon>
    </lineage>
</organism>
<dbReference type="AlphaFoldDB" id="A0AAN7H680"/>
<name>A0AAN7H680_9PEZI</name>
<evidence type="ECO:0000313" key="2">
    <source>
        <dbReference type="EMBL" id="KAK4232667.1"/>
    </source>
</evidence>
<reference evidence="2" key="1">
    <citation type="journal article" date="2023" name="Mol. Phylogenet. Evol.">
        <title>Genome-scale phylogeny and comparative genomics of the fungal order Sordariales.</title>
        <authorList>
            <person name="Hensen N."/>
            <person name="Bonometti L."/>
            <person name="Westerberg I."/>
            <person name="Brannstrom I.O."/>
            <person name="Guillou S."/>
            <person name="Cros-Aarteil S."/>
            <person name="Calhoun S."/>
            <person name="Haridas S."/>
            <person name="Kuo A."/>
            <person name="Mondo S."/>
            <person name="Pangilinan J."/>
            <person name="Riley R."/>
            <person name="LaButti K."/>
            <person name="Andreopoulos B."/>
            <person name="Lipzen A."/>
            <person name="Chen C."/>
            <person name="Yan M."/>
            <person name="Daum C."/>
            <person name="Ng V."/>
            <person name="Clum A."/>
            <person name="Steindorff A."/>
            <person name="Ohm R.A."/>
            <person name="Martin F."/>
            <person name="Silar P."/>
            <person name="Natvig D.O."/>
            <person name="Lalanne C."/>
            <person name="Gautier V."/>
            <person name="Ament-Velasquez S.L."/>
            <person name="Kruys A."/>
            <person name="Hutchinson M.I."/>
            <person name="Powell A.J."/>
            <person name="Barry K."/>
            <person name="Miller A.N."/>
            <person name="Grigoriev I.V."/>
            <person name="Debuchy R."/>
            <person name="Gladieux P."/>
            <person name="Hiltunen Thoren M."/>
            <person name="Johannesson H."/>
        </authorList>
    </citation>
    <scope>NUCLEOTIDE SEQUENCE</scope>
    <source>
        <strain evidence="2">CBS 532.94</strain>
    </source>
</reference>
<keyword evidence="3" id="KW-1185">Reference proteome</keyword>
<comment type="caution">
    <text evidence="2">The sequence shown here is derived from an EMBL/GenBank/DDBJ whole genome shotgun (WGS) entry which is preliminary data.</text>
</comment>
<proteinExistence type="predicted"/>
<dbReference type="EMBL" id="MU861106">
    <property type="protein sequence ID" value="KAK4232667.1"/>
    <property type="molecule type" value="Genomic_DNA"/>
</dbReference>